<accession>A0A0C2WWS9</accession>
<gene>
    <name evidence="2" type="ORF">M378DRAFT_130277</name>
</gene>
<evidence type="ECO:0000313" key="3">
    <source>
        <dbReference type="Proteomes" id="UP000054549"/>
    </source>
</evidence>
<organism evidence="2 3">
    <name type="scientific">Amanita muscaria (strain Koide BX008)</name>
    <dbReference type="NCBI Taxonomy" id="946122"/>
    <lineage>
        <taxon>Eukaryota</taxon>
        <taxon>Fungi</taxon>
        <taxon>Dikarya</taxon>
        <taxon>Basidiomycota</taxon>
        <taxon>Agaricomycotina</taxon>
        <taxon>Agaricomycetes</taxon>
        <taxon>Agaricomycetidae</taxon>
        <taxon>Agaricales</taxon>
        <taxon>Pluteineae</taxon>
        <taxon>Amanitaceae</taxon>
        <taxon>Amanita</taxon>
    </lineage>
</organism>
<dbReference type="InParanoid" id="A0A0C2WWS9"/>
<sequence length="543" mass="61573">MLKCRLVNREFNAIIQSSTLVQYYLACTAAGVVDNPQSPLSYSERFEALKKREDAWRKLKPVFETTIKVNDQPWTLYEFNGGTYFISDRNQKDLFYCHFPSSPQDNPQWSTIPGHGHIQSWSGSSVGMGTAVYEHDLVVNVISSEVGNQADMQRHSLDLVLLKFSTREYHPFAHHPLIHVQRSPSALPYNNVKIVGEHLVLVVHDINGSKLFIFNWKTGHKRLQHEATENAYEYSVPLFVSPGLLLVPNLILSLFEVWQLFPSHPNSNFTPFQILSLQIPAISVNYSIDSIYCHGEPSPFLHSMPYLPPRPFFPSLENSIIIVNLRLRLQSLPGVLCTYKLIMHRRTLLDMIQKWTSSSLLEQREGLLTCSSSIPSGSASSTSRYNILQVQWANWGPPISRWFRLNGTFTRWIPQSTGQRYVFLNPNPDDKSKCVVGVADFNPHNVRRNAEMMAQLGRGECEDNGGNGNNGKGKKEENDELEILDHEGMFSEEVHMGLKCVVHHAPGEYNFDAVLMDEGILLGLKVSSRKRHGIFPLIAVESD</sequence>
<proteinExistence type="predicted"/>
<name>A0A0C2WWS9_AMAMK</name>
<evidence type="ECO:0000256" key="1">
    <source>
        <dbReference type="SAM" id="MobiDB-lite"/>
    </source>
</evidence>
<dbReference type="Proteomes" id="UP000054549">
    <property type="component" value="Unassembled WGS sequence"/>
</dbReference>
<protein>
    <submittedName>
        <fullName evidence="2">Uncharacterized protein</fullName>
    </submittedName>
</protein>
<dbReference type="OrthoDB" id="3149552at2759"/>
<dbReference type="HOGENOM" id="CLU_007279_0_0_1"/>
<keyword evidence="3" id="KW-1185">Reference proteome</keyword>
<dbReference type="EMBL" id="KN818292">
    <property type="protein sequence ID" value="KIL60813.1"/>
    <property type="molecule type" value="Genomic_DNA"/>
</dbReference>
<feature type="region of interest" description="Disordered" evidence="1">
    <location>
        <begin position="458"/>
        <end position="477"/>
    </location>
</feature>
<evidence type="ECO:0000313" key="2">
    <source>
        <dbReference type="EMBL" id="KIL60813.1"/>
    </source>
</evidence>
<reference evidence="2 3" key="1">
    <citation type="submission" date="2014-04" db="EMBL/GenBank/DDBJ databases">
        <title>Evolutionary Origins and Diversification of the Mycorrhizal Mutualists.</title>
        <authorList>
            <consortium name="DOE Joint Genome Institute"/>
            <consortium name="Mycorrhizal Genomics Consortium"/>
            <person name="Kohler A."/>
            <person name="Kuo A."/>
            <person name="Nagy L.G."/>
            <person name="Floudas D."/>
            <person name="Copeland A."/>
            <person name="Barry K.W."/>
            <person name="Cichocki N."/>
            <person name="Veneault-Fourrey C."/>
            <person name="LaButti K."/>
            <person name="Lindquist E.A."/>
            <person name="Lipzen A."/>
            <person name="Lundell T."/>
            <person name="Morin E."/>
            <person name="Murat C."/>
            <person name="Riley R."/>
            <person name="Ohm R."/>
            <person name="Sun H."/>
            <person name="Tunlid A."/>
            <person name="Henrissat B."/>
            <person name="Grigoriev I.V."/>
            <person name="Hibbett D.S."/>
            <person name="Martin F."/>
        </authorList>
    </citation>
    <scope>NUCLEOTIDE SEQUENCE [LARGE SCALE GENOMIC DNA]</scope>
    <source>
        <strain evidence="2 3">Koide BX008</strain>
    </source>
</reference>
<dbReference type="AlphaFoldDB" id="A0A0C2WWS9"/>